<keyword evidence="1" id="KW-1133">Transmembrane helix</keyword>
<organism evidence="2 3">
    <name type="scientific">Friedmanniella luteola</name>
    <dbReference type="NCBI Taxonomy" id="546871"/>
    <lineage>
        <taxon>Bacteria</taxon>
        <taxon>Bacillati</taxon>
        <taxon>Actinomycetota</taxon>
        <taxon>Actinomycetes</taxon>
        <taxon>Propionibacteriales</taxon>
        <taxon>Nocardioidaceae</taxon>
        <taxon>Friedmanniella</taxon>
    </lineage>
</organism>
<protein>
    <submittedName>
        <fullName evidence="2">Putative Holin-X, holin superfamily III</fullName>
    </submittedName>
</protein>
<dbReference type="Pfam" id="PF07332">
    <property type="entry name" value="Phage_holin_3_6"/>
    <property type="match status" value="1"/>
</dbReference>
<keyword evidence="3" id="KW-1185">Reference proteome</keyword>
<evidence type="ECO:0000313" key="2">
    <source>
        <dbReference type="EMBL" id="SDR73262.1"/>
    </source>
</evidence>
<reference evidence="2 3" key="1">
    <citation type="submission" date="2016-10" db="EMBL/GenBank/DDBJ databases">
        <authorList>
            <person name="de Groot N.N."/>
        </authorList>
    </citation>
    <scope>NUCLEOTIDE SEQUENCE [LARGE SCALE GENOMIC DNA]</scope>
    <source>
        <strain evidence="2 3">DSM 21741</strain>
    </source>
</reference>
<dbReference type="InterPro" id="IPR009937">
    <property type="entry name" value="Phage_holin_3_6"/>
</dbReference>
<sequence length="147" mass="14978">MADQGVSDLIKGISDDVKLLVRDEIQLAKSELVPAAKNAGIGAGLFGAAGYFVISALSVLYFAAAFALAQVVDTWLAFLIVGVALLLVAAVLGLVGFVLVKRVKAPERTIATANATVADIKAAVQRGNAAATAPQIEGTVVSSRAIS</sequence>
<evidence type="ECO:0000313" key="3">
    <source>
        <dbReference type="Proteomes" id="UP000199092"/>
    </source>
</evidence>
<feature type="transmembrane region" description="Helical" evidence="1">
    <location>
        <begin position="45"/>
        <end position="69"/>
    </location>
</feature>
<gene>
    <name evidence="2" type="ORF">SAMN04488543_0252</name>
</gene>
<dbReference type="AlphaFoldDB" id="A0A1H1LG21"/>
<evidence type="ECO:0000256" key="1">
    <source>
        <dbReference type="SAM" id="Phobius"/>
    </source>
</evidence>
<feature type="transmembrane region" description="Helical" evidence="1">
    <location>
        <begin position="75"/>
        <end position="100"/>
    </location>
</feature>
<keyword evidence="1" id="KW-0812">Transmembrane</keyword>
<keyword evidence="1" id="KW-0472">Membrane</keyword>
<accession>A0A1H1LG21</accession>
<dbReference type="EMBL" id="LT629749">
    <property type="protein sequence ID" value="SDR73262.1"/>
    <property type="molecule type" value="Genomic_DNA"/>
</dbReference>
<dbReference type="Proteomes" id="UP000199092">
    <property type="component" value="Chromosome I"/>
</dbReference>
<dbReference type="STRING" id="546871.SAMN04488543_0252"/>
<dbReference type="RefSeq" id="WP_091409048.1">
    <property type="nucleotide sequence ID" value="NZ_LT629749.1"/>
</dbReference>
<name>A0A1H1LG21_9ACTN</name>
<proteinExistence type="predicted"/>
<dbReference type="OrthoDB" id="3828498at2"/>